<feature type="signal peptide" evidence="1">
    <location>
        <begin position="1"/>
        <end position="26"/>
    </location>
</feature>
<name>A0A094J1F7_9GAMM</name>
<reference evidence="2 3" key="1">
    <citation type="submission" date="2014-06" db="EMBL/GenBank/DDBJ databases">
        <title>The draft genome sequence of Idiomarina salinarum ISL-52.</title>
        <authorList>
            <person name="Du J."/>
            <person name="Shao Z."/>
        </authorList>
    </citation>
    <scope>NUCLEOTIDE SEQUENCE [LARGE SCALE GENOMIC DNA]</scope>
    <source>
        <strain evidence="2 3">ISL-52</strain>
    </source>
</reference>
<proteinExistence type="predicted"/>
<evidence type="ECO:0000256" key="1">
    <source>
        <dbReference type="SAM" id="SignalP"/>
    </source>
</evidence>
<evidence type="ECO:0000313" key="2">
    <source>
        <dbReference type="EMBL" id="KFZ31839.1"/>
    </source>
</evidence>
<keyword evidence="1" id="KW-0732">Signal</keyword>
<comment type="caution">
    <text evidence="2">The sequence shown here is derived from an EMBL/GenBank/DDBJ whole genome shotgun (WGS) entry which is preliminary data.</text>
</comment>
<dbReference type="EMBL" id="JPER01000001">
    <property type="protein sequence ID" value="KFZ31839.1"/>
    <property type="molecule type" value="Genomic_DNA"/>
</dbReference>
<protein>
    <submittedName>
        <fullName evidence="2">Uncharacterized protein</fullName>
    </submittedName>
</protein>
<dbReference type="AlphaFoldDB" id="A0A094J1F7"/>
<sequence>MIADIVMIKKLCISTFGLLLSFSAQSNNPDVTQQPTPVSAGAPLWNLAEQFGLIAATYFGPEPDALINGKTTRYF</sequence>
<evidence type="ECO:0000313" key="3">
    <source>
        <dbReference type="Proteomes" id="UP000054363"/>
    </source>
</evidence>
<feature type="chain" id="PRO_5001904802" evidence="1">
    <location>
        <begin position="27"/>
        <end position="75"/>
    </location>
</feature>
<organism evidence="2 3">
    <name type="scientific">Pseudidiomarina salinarum</name>
    <dbReference type="NCBI Taxonomy" id="435908"/>
    <lineage>
        <taxon>Bacteria</taxon>
        <taxon>Pseudomonadati</taxon>
        <taxon>Pseudomonadota</taxon>
        <taxon>Gammaproteobacteria</taxon>
        <taxon>Alteromonadales</taxon>
        <taxon>Idiomarinaceae</taxon>
        <taxon>Pseudidiomarina</taxon>
    </lineage>
</organism>
<dbReference type="STRING" id="435908.IDSA_03910"/>
<dbReference type="Proteomes" id="UP000054363">
    <property type="component" value="Unassembled WGS sequence"/>
</dbReference>
<gene>
    <name evidence="2" type="ORF">IDSA_03910</name>
</gene>
<accession>A0A094J1F7</accession>
<keyword evidence="3" id="KW-1185">Reference proteome</keyword>